<dbReference type="InterPro" id="IPR037272">
    <property type="entry name" value="SNS_sf"/>
</dbReference>
<evidence type="ECO:0000256" key="1">
    <source>
        <dbReference type="ARBA" id="ARBA00004141"/>
    </source>
</evidence>
<dbReference type="PROSITE" id="PS00610">
    <property type="entry name" value="NA_NEUROTRAN_SYMP_1"/>
    <property type="match status" value="1"/>
</dbReference>
<feature type="transmembrane region" description="Helical" evidence="7">
    <location>
        <begin position="185"/>
        <end position="204"/>
    </location>
</feature>
<feature type="transmembrane region" description="Helical" evidence="7">
    <location>
        <begin position="347"/>
        <end position="371"/>
    </location>
</feature>
<evidence type="ECO:0000313" key="8">
    <source>
        <dbReference type="EMBL" id="SDK66832.1"/>
    </source>
</evidence>
<dbReference type="EMBL" id="FNFD01000009">
    <property type="protein sequence ID" value="SDK66832.1"/>
    <property type="molecule type" value="Genomic_DNA"/>
</dbReference>
<evidence type="ECO:0000256" key="7">
    <source>
        <dbReference type="SAM" id="Phobius"/>
    </source>
</evidence>
<dbReference type="PROSITE" id="PS50267">
    <property type="entry name" value="NA_NEUROTRAN_SYMP_3"/>
    <property type="match status" value="1"/>
</dbReference>
<evidence type="ECO:0000313" key="9">
    <source>
        <dbReference type="Proteomes" id="UP000198706"/>
    </source>
</evidence>
<accession>A0A1G9DSL7</accession>
<keyword evidence="6" id="KW-0769">Symport</keyword>
<dbReference type="InterPro" id="IPR000175">
    <property type="entry name" value="Na/ntran_symport"/>
</dbReference>
<name>A0A1G9DSL7_9PSED</name>
<feature type="transmembrane region" description="Helical" evidence="7">
    <location>
        <begin position="155"/>
        <end position="173"/>
    </location>
</feature>
<dbReference type="PANTHER" id="PTHR42948:SF1">
    <property type="entry name" value="TRANSPORTER"/>
    <property type="match status" value="1"/>
</dbReference>
<dbReference type="CDD" id="cd10336">
    <property type="entry name" value="SLC6sbd_Tyt1-Like"/>
    <property type="match status" value="1"/>
</dbReference>
<keyword evidence="2 6" id="KW-0813">Transport</keyword>
<feature type="transmembrane region" description="Helical" evidence="7">
    <location>
        <begin position="12"/>
        <end position="33"/>
    </location>
</feature>
<feature type="transmembrane region" description="Helical" evidence="7">
    <location>
        <begin position="256"/>
        <end position="281"/>
    </location>
</feature>
<keyword evidence="9" id="KW-1185">Reference proteome</keyword>
<dbReference type="GO" id="GO:0015293">
    <property type="term" value="F:symporter activity"/>
    <property type="evidence" value="ECO:0007669"/>
    <property type="project" value="UniProtKB-KW"/>
</dbReference>
<gene>
    <name evidence="8" type="ORF">SAMN05216186_10990</name>
</gene>
<keyword evidence="4 7" id="KW-1133">Transmembrane helix</keyword>
<dbReference type="STRING" id="137658.SAMN05216186_10990"/>
<feature type="transmembrane region" description="Helical" evidence="7">
    <location>
        <begin position="438"/>
        <end position="463"/>
    </location>
</feature>
<sequence>MANDKVSIHGSWASRWVFILAATGSAVGLGNIWKFPYMTGVYGGGAFVMMYLVCIALVGMPIMLAETLIGRRGRQSPVNSLKSLALDSGASPRWSWAALMGMVGALLILSFYSVVAGWSLDYIVGMGRGQFNGISAENAGASFGGLIGDPWRLTLWHTLFMVLTGFVIARGVVAGLERSLRVMMPLLFVLLLILLGYSFTTGHFMEGFHFLFSFQPEKVLDGVLAAMGHAFFTLSVGVGSIMVYGSYMPKKASIGATVLTVGILDTLVALTAGLALFPIVFAGGMEPGAGPGLMFITLPVAFGNIAFGQVMGTVFFILVMVAAWTSSISMLEPAVAYLVERTGRSRTLITSILALLCWLVGMGTVFSFNIWSEAKFFVFAVDGFHLFQWGAEGGKNFFDSIDYLTSRILLPLGGLSFVLFAGWVLGRDAVREELAFRSPVLFSLVYWLMRVVAPIGVLVVFVAELTK</sequence>
<feature type="transmembrane region" description="Helical" evidence="7">
    <location>
        <begin position="224"/>
        <end position="244"/>
    </location>
</feature>
<dbReference type="NCBIfam" id="NF037979">
    <property type="entry name" value="Na_transp"/>
    <property type="match status" value="1"/>
</dbReference>
<feature type="transmembrane region" description="Helical" evidence="7">
    <location>
        <begin position="301"/>
        <end position="326"/>
    </location>
</feature>
<feature type="transmembrane region" description="Helical" evidence="7">
    <location>
        <begin position="96"/>
        <end position="118"/>
    </location>
</feature>
<evidence type="ECO:0000256" key="2">
    <source>
        <dbReference type="ARBA" id="ARBA00022448"/>
    </source>
</evidence>
<dbReference type="AlphaFoldDB" id="A0A1G9DSL7"/>
<evidence type="ECO:0000256" key="5">
    <source>
        <dbReference type="ARBA" id="ARBA00023136"/>
    </source>
</evidence>
<evidence type="ECO:0000256" key="6">
    <source>
        <dbReference type="RuleBase" id="RU003732"/>
    </source>
</evidence>
<organism evidence="8 9">
    <name type="scientific">Pseudomonas indica</name>
    <dbReference type="NCBI Taxonomy" id="137658"/>
    <lineage>
        <taxon>Bacteria</taxon>
        <taxon>Pseudomonadati</taxon>
        <taxon>Pseudomonadota</taxon>
        <taxon>Gammaproteobacteria</taxon>
        <taxon>Pseudomonadales</taxon>
        <taxon>Pseudomonadaceae</taxon>
        <taxon>Pseudomonas</taxon>
    </lineage>
</organism>
<dbReference type="Proteomes" id="UP000198706">
    <property type="component" value="Unassembled WGS sequence"/>
</dbReference>
<reference evidence="8 9" key="1">
    <citation type="submission" date="2016-10" db="EMBL/GenBank/DDBJ databases">
        <authorList>
            <person name="de Groot N.N."/>
        </authorList>
    </citation>
    <scope>NUCLEOTIDE SEQUENCE [LARGE SCALE GENOMIC DNA]</scope>
    <source>
        <strain evidence="8 9">JCM 21544</strain>
    </source>
</reference>
<dbReference type="OrthoDB" id="9762833at2"/>
<feature type="transmembrane region" description="Helical" evidence="7">
    <location>
        <begin position="408"/>
        <end position="426"/>
    </location>
</feature>
<dbReference type="Pfam" id="PF00209">
    <property type="entry name" value="SNF"/>
    <property type="match status" value="2"/>
</dbReference>
<proteinExistence type="inferred from homology"/>
<comment type="subcellular location">
    <subcellularLocation>
        <location evidence="1">Membrane</location>
        <topology evidence="1">Multi-pass membrane protein</topology>
    </subcellularLocation>
</comment>
<dbReference type="RefSeq" id="WP_084337184.1">
    <property type="nucleotide sequence ID" value="NZ_FNFD01000009.1"/>
</dbReference>
<keyword evidence="5 7" id="KW-0472">Membrane</keyword>
<dbReference type="SUPFAM" id="SSF161070">
    <property type="entry name" value="SNF-like"/>
    <property type="match status" value="1"/>
</dbReference>
<dbReference type="PANTHER" id="PTHR42948">
    <property type="entry name" value="TRANSPORTER"/>
    <property type="match status" value="1"/>
</dbReference>
<dbReference type="GO" id="GO:0016020">
    <property type="term" value="C:membrane"/>
    <property type="evidence" value="ECO:0007669"/>
    <property type="project" value="UniProtKB-SubCell"/>
</dbReference>
<dbReference type="PRINTS" id="PR00176">
    <property type="entry name" value="NANEUSMPORT"/>
</dbReference>
<feature type="transmembrane region" description="Helical" evidence="7">
    <location>
        <begin position="45"/>
        <end position="65"/>
    </location>
</feature>
<evidence type="ECO:0000256" key="3">
    <source>
        <dbReference type="ARBA" id="ARBA00022692"/>
    </source>
</evidence>
<dbReference type="InterPro" id="IPR047218">
    <property type="entry name" value="YocR/YhdH-like"/>
</dbReference>
<comment type="similarity">
    <text evidence="6">Belongs to the sodium:neurotransmitter symporter (SNF) (TC 2.A.22) family.</text>
</comment>
<protein>
    <recommendedName>
        <fullName evidence="6">Transporter</fullName>
    </recommendedName>
</protein>
<evidence type="ECO:0000256" key="4">
    <source>
        <dbReference type="ARBA" id="ARBA00022989"/>
    </source>
</evidence>
<keyword evidence="3 6" id="KW-0812">Transmembrane</keyword>